<dbReference type="EMBL" id="RIBY02001401">
    <property type="protein sequence ID" value="KAH9829205.1"/>
    <property type="molecule type" value="Genomic_DNA"/>
</dbReference>
<evidence type="ECO:0000313" key="7">
    <source>
        <dbReference type="Proteomes" id="UP001138500"/>
    </source>
</evidence>
<dbReference type="NCBIfam" id="TIGR03953">
    <property type="entry name" value="rplD_bact"/>
    <property type="match status" value="1"/>
</dbReference>
<dbReference type="InterPro" id="IPR013005">
    <property type="entry name" value="Ribosomal_uL4-like"/>
</dbReference>
<sequence length="342" mass="38889">MASKRVAAPARHLFNGFRQAQRPAQRRCMATETALPNASLSQSYIEANLESTPTEPILKDEITVPPPTHSSGRFSQAHGYTAPQNPFLTTITCTTHTFPSFEPTTFVQYPSTHLFLPLRKDILHKAVVYEGDMTRQGTASTKWRSEVHGSNRKIRPQKGTGSARLGNKKSPVLKGGGVAFGPKPRDFSTKLPQKIYDLAWRTALSYRYRKGELILLEEEAELQNIHHDSSERYVRDLLRHNHFGRPDGRTLFVTRERRDQFFTVLEGENMDRQARALEVSDVDVKDLLELGRVVIERPALEWLLAQHQSDLRPVEKLDNWGRRMVRQYMEAAAEEEDSTAAA</sequence>
<evidence type="ECO:0000256" key="3">
    <source>
        <dbReference type="ARBA" id="ARBA00023274"/>
    </source>
</evidence>
<proteinExistence type="inferred from homology"/>
<name>A0A9W7W3B0_9PEZI</name>
<dbReference type="PANTHER" id="PTHR10746">
    <property type="entry name" value="50S RIBOSOMAL PROTEIN L4"/>
    <property type="match status" value="1"/>
</dbReference>
<dbReference type="OrthoDB" id="275876at2759"/>
<dbReference type="SUPFAM" id="SSF52166">
    <property type="entry name" value="Ribosomal protein L4"/>
    <property type="match status" value="1"/>
</dbReference>
<dbReference type="FunFam" id="3.40.1370.10:FF:000016">
    <property type="entry name" value="60S ribosomal protein L4, mitochondrial"/>
    <property type="match status" value="1"/>
</dbReference>
<dbReference type="InterPro" id="IPR002136">
    <property type="entry name" value="Ribosomal_uL4"/>
</dbReference>
<dbReference type="Proteomes" id="UP001138500">
    <property type="component" value="Unassembled WGS sequence"/>
</dbReference>
<protein>
    <recommendedName>
        <fullName evidence="4">Large ribosomal subunit protein uL4m</fullName>
    </recommendedName>
</protein>
<dbReference type="InterPro" id="IPR023574">
    <property type="entry name" value="Ribosomal_uL4_dom_sf"/>
</dbReference>
<organism evidence="6 7">
    <name type="scientific">Teratosphaeria destructans</name>
    <dbReference type="NCBI Taxonomy" id="418781"/>
    <lineage>
        <taxon>Eukaryota</taxon>
        <taxon>Fungi</taxon>
        <taxon>Dikarya</taxon>
        <taxon>Ascomycota</taxon>
        <taxon>Pezizomycotina</taxon>
        <taxon>Dothideomycetes</taxon>
        <taxon>Dothideomycetidae</taxon>
        <taxon>Mycosphaerellales</taxon>
        <taxon>Teratosphaeriaceae</taxon>
        <taxon>Teratosphaeria</taxon>
    </lineage>
</organism>
<dbReference type="PANTHER" id="PTHR10746:SF6">
    <property type="entry name" value="LARGE RIBOSOMAL SUBUNIT PROTEIN UL4M"/>
    <property type="match status" value="1"/>
</dbReference>
<dbReference type="GO" id="GO:0006412">
    <property type="term" value="P:translation"/>
    <property type="evidence" value="ECO:0007669"/>
    <property type="project" value="InterPro"/>
</dbReference>
<feature type="region of interest" description="Disordered" evidence="5">
    <location>
        <begin position="139"/>
        <end position="175"/>
    </location>
</feature>
<evidence type="ECO:0000256" key="5">
    <source>
        <dbReference type="SAM" id="MobiDB-lite"/>
    </source>
</evidence>
<evidence type="ECO:0000256" key="4">
    <source>
        <dbReference type="ARBA" id="ARBA00040565"/>
    </source>
</evidence>
<dbReference type="AlphaFoldDB" id="A0A9W7W3B0"/>
<gene>
    <name evidence="6" type="ORF">Tdes44962_MAKER09156</name>
</gene>
<dbReference type="GO" id="GO:0005840">
    <property type="term" value="C:ribosome"/>
    <property type="evidence" value="ECO:0007669"/>
    <property type="project" value="UniProtKB-KW"/>
</dbReference>
<comment type="similarity">
    <text evidence="1">Belongs to the universal ribosomal protein uL4 family.</text>
</comment>
<dbReference type="GO" id="GO:0003735">
    <property type="term" value="F:structural constituent of ribosome"/>
    <property type="evidence" value="ECO:0007669"/>
    <property type="project" value="InterPro"/>
</dbReference>
<evidence type="ECO:0000313" key="6">
    <source>
        <dbReference type="EMBL" id="KAH9829205.1"/>
    </source>
</evidence>
<reference evidence="6 7" key="1">
    <citation type="journal article" date="2018" name="IMA Fungus">
        <title>IMA Genome-F 10: Nine draft genome sequences of Claviceps purpurea s.lat., including C. arundinis, C. humidiphila, and C. cf. spartinae, pseudomolecules for the pitch canker pathogen Fusarium circinatum, draft genome of Davidsoniella eucalypti, Grosmannia galeiformis, Quambalaria eucalypti, and Teratosphaeria destructans.</title>
        <authorList>
            <person name="Wingfield B.D."/>
            <person name="Liu M."/>
            <person name="Nguyen H.D."/>
            <person name="Lane F.A."/>
            <person name="Morgan S.W."/>
            <person name="De Vos L."/>
            <person name="Wilken P.M."/>
            <person name="Duong T.A."/>
            <person name="Aylward J."/>
            <person name="Coetzee M.P."/>
            <person name="Dadej K."/>
            <person name="De Beer Z.W."/>
            <person name="Findlay W."/>
            <person name="Havenga M."/>
            <person name="Kolarik M."/>
            <person name="Menzies J.G."/>
            <person name="Naidoo K."/>
            <person name="Pochopski O."/>
            <person name="Shoukouhi P."/>
            <person name="Santana Q.C."/>
            <person name="Seifert K.A."/>
            <person name="Soal N."/>
            <person name="Steenkamp E.T."/>
            <person name="Tatham C.T."/>
            <person name="van der Nest M.A."/>
            <person name="Wingfield M.J."/>
        </authorList>
    </citation>
    <scope>NUCLEOTIDE SEQUENCE [LARGE SCALE GENOMIC DNA]</scope>
    <source>
        <strain evidence="6">CMW44962</strain>
    </source>
</reference>
<comment type="caution">
    <text evidence="6">The sequence shown here is derived from an EMBL/GenBank/DDBJ whole genome shotgun (WGS) entry which is preliminary data.</text>
</comment>
<keyword evidence="2 6" id="KW-0689">Ribosomal protein</keyword>
<keyword evidence="3" id="KW-0687">Ribonucleoprotein</keyword>
<evidence type="ECO:0000256" key="1">
    <source>
        <dbReference type="ARBA" id="ARBA00010528"/>
    </source>
</evidence>
<accession>A0A9W7W3B0</accession>
<evidence type="ECO:0000256" key="2">
    <source>
        <dbReference type="ARBA" id="ARBA00022980"/>
    </source>
</evidence>
<reference evidence="6 7" key="2">
    <citation type="journal article" date="2021" name="Curr. Genet.">
        <title>Genetic response to nitrogen starvation in the aggressive Eucalyptus foliar pathogen Teratosphaeria destructans.</title>
        <authorList>
            <person name="Havenga M."/>
            <person name="Wingfield B.D."/>
            <person name="Wingfield M.J."/>
            <person name="Dreyer L.L."/>
            <person name="Roets F."/>
            <person name="Aylward J."/>
        </authorList>
    </citation>
    <scope>NUCLEOTIDE SEQUENCE [LARGE SCALE GENOMIC DNA]</scope>
    <source>
        <strain evidence="6">CMW44962</strain>
    </source>
</reference>
<dbReference type="GO" id="GO:1990904">
    <property type="term" value="C:ribonucleoprotein complex"/>
    <property type="evidence" value="ECO:0007669"/>
    <property type="project" value="UniProtKB-KW"/>
</dbReference>
<keyword evidence="7" id="KW-1185">Reference proteome</keyword>
<dbReference type="Gene3D" id="3.40.1370.10">
    <property type="match status" value="1"/>
</dbReference>
<dbReference type="Pfam" id="PF00573">
    <property type="entry name" value="Ribosomal_L4"/>
    <property type="match status" value="1"/>
</dbReference>